<dbReference type="Pfam" id="PF13196">
    <property type="entry name" value="DUF4012"/>
    <property type="match status" value="1"/>
</dbReference>
<feature type="region of interest" description="Disordered" evidence="1">
    <location>
        <begin position="1"/>
        <end position="45"/>
    </location>
</feature>
<accession>A0A087ARN9</accession>
<protein>
    <submittedName>
        <fullName evidence="3">Methyl-accepting chemotaxis protein</fullName>
    </submittedName>
</protein>
<dbReference type="AlphaFoldDB" id="A0A087ARN9"/>
<comment type="caution">
    <text evidence="3">The sequence shown here is derived from an EMBL/GenBank/DDBJ whole genome shotgun (WGS) entry which is preliminary data.</text>
</comment>
<keyword evidence="2" id="KW-0472">Membrane</keyword>
<keyword evidence="4" id="KW-1185">Reference proteome</keyword>
<dbReference type="Proteomes" id="UP000029067">
    <property type="component" value="Unassembled WGS sequence"/>
</dbReference>
<reference evidence="3 4" key="1">
    <citation type="submission" date="2014-03" db="EMBL/GenBank/DDBJ databases">
        <title>Genomics of Bifidobacteria.</title>
        <authorList>
            <person name="Ventura M."/>
            <person name="Milani C."/>
            <person name="Lugli G.A."/>
        </authorList>
    </citation>
    <scope>NUCLEOTIDE SEQUENCE [LARGE SCALE GENOMIC DNA]</scope>
    <source>
        <strain evidence="3 4">LMG 10738</strain>
    </source>
</reference>
<feature type="compositionally biased region" description="Polar residues" evidence="1">
    <location>
        <begin position="9"/>
        <end position="18"/>
    </location>
</feature>
<dbReference type="RefSeq" id="WP_051920949.1">
    <property type="nucleotide sequence ID" value="NZ_JGYV01000016.1"/>
</dbReference>
<sequence>MSERDETTAENGTPPVTETTAGDAASTAAAADGKRGGETADGPAAAPRMPWYRRIHWWGWTLIALLVAVLAVVGTFGVQGLIIKQHEQKAIAALTDTVKGGDLSKLPEAVTKMQDETAAANRLAHAGLWSAAAGLPGLGMNVQSLQDMTQVVDDAAHETLPKYMDIVADLPVKSLFSDGTVHIQPILDAKDRIVEANDSLRDQVEAYDAIPQPTIGLLSNVYDQGRTLLDTGLQAADWTVTDVLPHLRDWFGYDATQTYAILVMTPSEERAAGGLIGAVGTLTIKDGKFEVGKFEPNTTYYKYGSGTLTEDEQRIYQAQGPVHMYYDIRDLSNYPDTQRIAEEFLALWNRRHEDDPQLLTGVVTCDPVFVQVLVKVLGDVTLPDGRVLTGTNTADFLMNTVYKDYEPEETDAYFGTVASACIKRLMDDPSLAKLAAIAKQVPTLARNRHLNAWFFNPYLMPIGLQMGLVASIPTSEEAPEVGIYLTEQNPSKMGWYIRRSATVDEIDCGSDNADPQGTKYHVTYTLTNTMDREEVDTLPWYITGVDAIGRGTGYEKIAFYPPEGGTISNFQVTGNGADPTADVINLRYMFHTLTQVQPGRTVTYSFDVQVSPDAKSQLRIDQTPSQEETPDVTYTKSCPVEW</sequence>
<dbReference type="EMBL" id="JGYV01000016">
    <property type="protein sequence ID" value="KFI61439.1"/>
    <property type="molecule type" value="Genomic_DNA"/>
</dbReference>
<evidence type="ECO:0000313" key="4">
    <source>
        <dbReference type="Proteomes" id="UP000029067"/>
    </source>
</evidence>
<evidence type="ECO:0000256" key="1">
    <source>
        <dbReference type="SAM" id="MobiDB-lite"/>
    </source>
</evidence>
<keyword evidence="2" id="KW-1133">Transmembrane helix</keyword>
<dbReference type="OrthoDB" id="3223041at2"/>
<evidence type="ECO:0000313" key="3">
    <source>
        <dbReference type="EMBL" id="KFI61439.1"/>
    </source>
</evidence>
<dbReference type="eggNOG" id="COG2959">
    <property type="taxonomic scope" value="Bacteria"/>
</dbReference>
<name>A0A087ARN9_9BIFI</name>
<organism evidence="3 4">
    <name type="scientific">Bifidobacterium cuniculi</name>
    <dbReference type="NCBI Taxonomy" id="1688"/>
    <lineage>
        <taxon>Bacteria</taxon>
        <taxon>Bacillati</taxon>
        <taxon>Actinomycetota</taxon>
        <taxon>Actinomycetes</taxon>
        <taxon>Bifidobacteriales</taxon>
        <taxon>Bifidobacteriaceae</taxon>
        <taxon>Bifidobacterium</taxon>
    </lineage>
</organism>
<proteinExistence type="predicted"/>
<dbReference type="STRING" id="1688.BCUN_1982"/>
<feature type="compositionally biased region" description="Low complexity" evidence="1">
    <location>
        <begin position="19"/>
        <end position="31"/>
    </location>
</feature>
<evidence type="ECO:0000256" key="2">
    <source>
        <dbReference type="SAM" id="Phobius"/>
    </source>
</evidence>
<feature type="transmembrane region" description="Helical" evidence="2">
    <location>
        <begin position="57"/>
        <end position="78"/>
    </location>
</feature>
<dbReference type="InterPro" id="IPR025101">
    <property type="entry name" value="DUF4012"/>
</dbReference>
<keyword evidence="2" id="KW-0812">Transmembrane</keyword>
<gene>
    <name evidence="3" type="ORF">BCUN_1982</name>
</gene>